<name>A0A1U7LTZ2_NEOID</name>
<gene>
    <name evidence="8" type="ORF">NEOLI_000185</name>
</gene>
<sequence>MTLDGKEDYYKLLNLDLNAVQKDLDRAFRKTALRYHPDKTKDPTAIERFHLLQVAYDVLSDPAARATYDQTRRAAEAKRKREEMYDFERSKMKEDLENREGAAKRQKGDYDEAQRNFQVHLERLRTEGAQLRRKREEVLRAERGSRDAKEEEKNLNISSLFTEDDRTLKVRLKKGTDGEKVNIKELFEKFGSTESVVVKGRTALIVYKDIAAAHAAFLNKRTDSSFGLIRDISWLNGREPDLSFHNTAPATENDGLANGSQKEPTAVKFSFSPGVLKTAGSSGFSSFPGPYNGIETPSSLSNLDYESITMMRLRQAEKKRLEQEIRTREESEIA</sequence>
<dbReference type="PROSITE" id="PS50076">
    <property type="entry name" value="DNAJ_2"/>
    <property type="match status" value="1"/>
</dbReference>
<feature type="domain" description="J" evidence="7">
    <location>
        <begin position="8"/>
        <end position="72"/>
    </location>
</feature>
<keyword evidence="6" id="KW-0175">Coiled coil</keyword>
<dbReference type="Gene3D" id="3.30.70.330">
    <property type="match status" value="1"/>
</dbReference>
<keyword evidence="4" id="KW-0143">Chaperone</keyword>
<dbReference type="OrthoDB" id="10250354at2759"/>
<reference evidence="8 9" key="1">
    <citation type="submission" date="2016-04" db="EMBL/GenBank/DDBJ databases">
        <title>Evolutionary innovation and constraint leading to complex multicellularity in the Ascomycota.</title>
        <authorList>
            <person name="Cisse O."/>
            <person name="Nguyen A."/>
            <person name="Hewitt D.A."/>
            <person name="Jedd G."/>
            <person name="Stajich J.E."/>
        </authorList>
    </citation>
    <scope>NUCLEOTIDE SEQUENCE [LARGE SCALE GENOMIC DNA]</scope>
    <source>
        <strain evidence="8 9">DAH-3</strain>
    </source>
</reference>
<feature type="coiled-coil region" evidence="6">
    <location>
        <begin position="96"/>
        <end position="151"/>
    </location>
</feature>
<evidence type="ECO:0000256" key="6">
    <source>
        <dbReference type="SAM" id="Coils"/>
    </source>
</evidence>
<dbReference type="InterPro" id="IPR035979">
    <property type="entry name" value="RBD_domain_sf"/>
</dbReference>
<comment type="caution">
    <text evidence="8">The sequence shown here is derived from an EMBL/GenBank/DDBJ whole genome shotgun (WGS) entry which is preliminary data.</text>
</comment>
<keyword evidence="9" id="KW-1185">Reference proteome</keyword>
<dbReference type="InterPro" id="IPR018253">
    <property type="entry name" value="DnaJ_domain_CS"/>
</dbReference>
<dbReference type="Gene3D" id="1.10.287.110">
    <property type="entry name" value="DnaJ domain"/>
    <property type="match status" value="1"/>
</dbReference>
<evidence type="ECO:0000256" key="5">
    <source>
        <dbReference type="ARBA" id="ARBA00023242"/>
    </source>
</evidence>
<dbReference type="PANTHER" id="PTHR44313">
    <property type="entry name" value="DNAJ HOMOLOG SUBFAMILY C MEMBER 17"/>
    <property type="match status" value="1"/>
</dbReference>
<dbReference type="Proteomes" id="UP000186594">
    <property type="component" value="Unassembled WGS sequence"/>
</dbReference>
<dbReference type="GO" id="GO:0000390">
    <property type="term" value="P:spliceosomal complex disassembly"/>
    <property type="evidence" value="ECO:0007669"/>
    <property type="project" value="TreeGrafter"/>
</dbReference>
<accession>A0A1U7LTZ2</accession>
<keyword evidence="3" id="KW-0963">Cytoplasm</keyword>
<comment type="subcellular location">
    <subcellularLocation>
        <location evidence="2">Cytoplasm</location>
    </subcellularLocation>
    <subcellularLocation>
        <location evidence="1">Nucleus</location>
    </subcellularLocation>
</comment>
<dbReference type="PROSITE" id="PS00636">
    <property type="entry name" value="DNAJ_1"/>
    <property type="match status" value="1"/>
</dbReference>
<dbReference type="PANTHER" id="PTHR44313:SF1">
    <property type="entry name" value="DNAJ HOMOLOG SUBFAMILY C MEMBER 17"/>
    <property type="match status" value="1"/>
</dbReference>
<dbReference type="Pfam" id="PF00226">
    <property type="entry name" value="DnaJ"/>
    <property type="match status" value="1"/>
</dbReference>
<evidence type="ECO:0000259" key="7">
    <source>
        <dbReference type="PROSITE" id="PS50076"/>
    </source>
</evidence>
<dbReference type="InterPro" id="IPR012677">
    <property type="entry name" value="Nucleotide-bd_a/b_plait_sf"/>
</dbReference>
<dbReference type="GO" id="GO:0005681">
    <property type="term" value="C:spliceosomal complex"/>
    <property type="evidence" value="ECO:0007669"/>
    <property type="project" value="TreeGrafter"/>
</dbReference>
<evidence type="ECO:0000256" key="1">
    <source>
        <dbReference type="ARBA" id="ARBA00004123"/>
    </source>
</evidence>
<evidence type="ECO:0000313" key="8">
    <source>
        <dbReference type="EMBL" id="OLL26012.1"/>
    </source>
</evidence>
<dbReference type="OMA" id="HFLQIAY"/>
<organism evidence="8 9">
    <name type="scientific">Neolecta irregularis (strain DAH-3)</name>
    <dbReference type="NCBI Taxonomy" id="1198029"/>
    <lineage>
        <taxon>Eukaryota</taxon>
        <taxon>Fungi</taxon>
        <taxon>Dikarya</taxon>
        <taxon>Ascomycota</taxon>
        <taxon>Taphrinomycotina</taxon>
        <taxon>Neolectales</taxon>
        <taxon>Neolectaceae</taxon>
        <taxon>Neolecta</taxon>
    </lineage>
</organism>
<protein>
    <submittedName>
        <fullName evidence="8">Pre-mRNA-splicing factor cwf23</fullName>
    </submittedName>
</protein>
<dbReference type="InterPro" id="IPR052094">
    <property type="entry name" value="Pre-mRNA-splicing_ERAD"/>
</dbReference>
<evidence type="ECO:0000256" key="2">
    <source>
        <dbReference type="ARBA" id="ARBA00004496"/>
    </source>
</evidence>
<keyword evidence="5" id="KW-0539">Nucleus</keyword>
<dbReference type="SMART" id="SM00271">
    <property type="entry name" value="DnaJ"/>
    <property type="match status" value="1"/>
</dbReference>
<dbReference type="STRING" id="1198029.A0A1U7LTZ2"/>
<dbReference type="EMBL" id="LXFE01000257">
    <property type="protein sequence ID" value="OLL26012.1"/>
    <property type="molecule type" value="Genomic_DNA"/>
</dbReference>
<dbReference type="InterPro" id="IPR001623">
    <property type="entry name" value="DnaJ_domain"/>
</dbReference>
<dbReference type="CDD" id="cd06257">
    <property type="entry name" value="DnaJ"/>
    <property type="match status" value="1"/>
</dbReference>
<evidence type="ECO:0000256" key="3">
    <source>
        <dbReference type="ARBA" id="ARBA00022490"/>
    </source>
</evidence>
<evidence type="ECO:0000256" key="4">
    <source>
        <dbReference type="ARBA" id="ARBA00023186"/>
    </source>
</evidence>
<dbReference type="SUPFAM" id="SSF54928">
    <property type="entry name" value="RNA-binding domain, RBD"/>
    <property type="match status" value="1"/>
</dbReference>
<dbReference type="InterPro" id="IPR036869">
    <property type="entry name" value="J_dom_sf"/>
</dbReference>
<dbReference type="AlphaFoldDB" id="A0A1U7LTZ2"/>
<evidence type="ECO:0000313" key="9">
    <source>
        <dbReference type="Proteomes" id="UP000186594"/>
    </source>
</evidence>
<dbReference type="GO" id="GO:0005737">
    <property type="term" value="C:cytoplasm"/>
    <property type="evidence" value="ECO:0007669"/>
    <property type="project" value="UniProtKB-SubCell"/>
</dbReference>
<dbReference type="PRINTS" id="PR00625">
    <property type="entry name" value="JDOMAIN"/>
</dbReference>
<proteinExistence type="predicted"/>
<dbReference type="SUPFAM" id="SSF46565">
    <property type="entry name" value="Chaperone J-domain"/>
    <property type="match status" value="1"/>
</dbReference>
<dbReference type="GO" id="GO:0003676">
    <property type="term" value="F:nucleic acid binding"/>
    <property type="evidence" value="ECO:0007669"/>
    <property type="project" value="InterPro"/>
</dbReference>